<comment type="caution">
    <text evidence="1">The sequence shown here is derived from an EMBL/GenBank/DDBJ whole genome shotgun (WGS) entry which is preliminary data.</text>
</comment>
<protein>
    <submittedName>
        <fullName evidence="1">Uncharacterized protein</fullName>
    </submittedName>
</protein>
<dbReference type="Proteomes" id="UP000052020">
    <property type="component" value="Unassembled WGS sequence"/>
</dbReference>
<evidence type="ECO:0000313" key="1">
    <source>
        <dbReference type="EMBL" id="KPJ64762.1"/>
    </source>
</evidence>
<dbReference type="EMBL" id="LIZY01000008">
    <property type="protein sequence ID" value="KPJ64762.1"/>
    <property type="molecule type" value="Genomic_DNA"/>
</dbReference>
<sequence>MRIDDSESTRVEIKWSQSQVHTGKALERYLRQLRKKTRGRVEIDRTAKVLPKRAKPDKHLSGFAWDSGQRGRGVIWRCRRCGRTVIAQVMGHPGEDVEALARDVLATLEDHPIDGMITWAAYGFICQVPEAFRLESQRLMAAYIELNFAERKRRIRVVRWGMASVQLARLSLKEWVEGQFGSRRDVWLRTAASQVRGHEGVVLTGHVRRRLHSTRRFFERLVRWRRPIEFAGQVWHCPESERIFGVDSIDREGQAAAVAAQVAASIPCHGD</sequence>
<organism evidence="1 2">
    <name type="scientific">candidate division KD3-62 bacterium DG_56</name>
    <dbReference type="NCBI Taxonomy" id="1704032"/>
    <lineage>
        <taxon>Bacteria</taxon>
        <taxon>candidate division KD3-62</taxon>
    </lineage>
</organism>
<dbReference type="AlphaFoldDB" id="A0A0S7XQQ4"/>
<evidence type="ECO:0000313" key="2">
    <source>
        <dbReference type="Proteomes" id="UP000052020"/>
    </source>
</evidence>
<proteinExistence type="predicted"/>
<accession>A0A0S7XQQ4</accession>
<name>A0A0S7XQQ4_9BACT</name>
<gene>
    <name evidence="1" type="ORF">AMK68_00665</name>
</gene>
<reference evidence="1 2" key="1">
    <citation type="journal article" date="2015" name="Microbiome">
        <title>Genomic resolution of linkages in carbon, nitrogen, and sulfur cycling among widespread estuary sediment bacteria.</title>
        <authorList>
            <person name="Baker B.J."/>
            <person name="Lazar C.S."/>
            <person name="Teske A.P."/>
            <person name="Dick G.J."/>
        </authorList>
    </citation>
    <scope>NUCLEOTIDE SEQUENCE [LARGE SCALE GENOMIC DNA]</scope>
    <source>
        <strain evidence="1">DG_56</strain>
    </source>
</reference>